<dbReference type="InterPro" id="IPR051011">
    <property type="entry name" value="Metal_resp_trans_reg"/>
</dbReference>
<dbReference type="PANTHER" id="PTHR43132:SF2">
    <property type="entry name" value="ARSENICAL RESISTANCE OPERON REPRESSOR ARSR-RELATED"/>
    <property type="match status" value="1"/>
</dbReference>
<keyword evidence="2" id="KW-0238">DNA-binding</keyword>
<dbReference type="CDD" id="cd00090">
    <property type="entry name" value="HTH_ARSR"/>
    <property type="match status" value="1"/>
</dbReference>
<reference evidence="5" key="1">
    <citation type="submission" date="2022-10" db="EMBL/GenBank/DDBJ databases">
        <title>YIM 151497 complete genome.</title>
        <authorList>
            <person name="Chen X."/>
        </authorList>
    </citation>
    <scope>NUCLEOTIDE SEQUENCE</scope>
    <source>
        <strain evidence="5">YIM 151497</strain>
    </source>
</reference>
<gene>
    <name evidence="5" type="ORF">OF122_02430</name>
</gene>
<dbReference type="PROSITE" id="PS50987">
    <property type="entry name" value="HTH_ARSR_2"/>
    <property type="match status" value="1"/>
</dbReference>
<dbReference type="Pfam" id="PF12840">
    <property type="entry name" value="HTH_20"/>
    <property type="match status" value="1"/>
</dbReference>
<dbReference type="NCBIfam" id="NF033788">
    <property type="entry name" value="HTH_metalloreg"/>
    <property type="match status" value="1"/>
</dbReference>
<evidence type="ECO:0000256" key="2">
    <source>
        <dbReference type="ARBA" id="ARBA00023125"/>
    </source>
</evidence>
<dbReference type="InterPro" id="IPR036388">
    <property type="entry name" value="WH-like_DNA-bd_sf"/>
</dbReference>
<accession>A0ABY6IQI8</accession>
<sequence length="109" mass="11750">MIIELAAKQLEALGNVTRLGLYRTLVRAGQSGLAVGQLQERHDMAASTLSHHLKRLIDAGLVRQERSGTTLYCHAEYSAMDGLIGYLSDECCADQNGCGPRCLSDSDVA</sequence>
<dbReference type="InterPro" id="IPR001845">
    <property type="entry name" value="HTH_ArsR_DNA-bd_dom"/>
</dbReference>
<protein>
    <submittedName>
        <fullName evidence="5">Metalloregulator ArsR/SmtB family transcription factor</fullName>
    </submittedName>
</protein>
<keyword evidence="6" id="KW-1185">Reference proteome</keyword>
<organism evidence="5 6">
    <name type="scientific">Pelagibacterium flavum</name>
    <dbReference type="NCBI Taxonomy" id="2984530"/>
    <lineage>
        <taxon>Bacteria</taxon>
        <taxon>Pseudomonadati</taxon>
        <taxon>Pseudomonadota</taxon>
        <taxon>Alphaproteobacteria</taxon>
        <taxon>Hyphomicrobiales</taxon>
        <taxon>Devosiaceae</taxon>
        <taxon>Pelagibacterium</taxon>
    </lineage>
</organism>
<evidence type="ECO:0000256" key="3">
    <source>
        <dbReference type="ARBA" id="ARBA00023163"/>
    </source>
</evidence>
<keyword evidence="1" id="KW-0805">Transcription regulation</keyword>
<evidence type="ECO:0000259" key="4">
    <source>
        <dbReference type="PROSITE" id="PS50987"/>
    </source>
</evidence>
<dbReference type="PANTHER" id="PTHR43132">
    <property type="entry name" value="ARSENICAL RESISTANCE OPERON REPRESSOR ARSR-RELATED"/>
    <property type="match status" value="1"/>
</dbReference>
<dbReference type="EMBL" id="CP107716">
    <property type="protein sequence ID" value="UYQ72659.1"/>
    <property type="molecule type" value="Genomic_DNA"/>
</dbReference>
<dbReference type="RefSeq" id="WP_264226269.1">
    <property type="nucleotide sequence ID" value="NZ_CP107716.1"/>
</dbReference>
<proteinExistence type="predicted"/>
<dbReference type="InterPro" id="IPR036390">
    <property type="entry name" value="WH_DNA-bd_sf"/>
</dbReference>
<dbReference type="SMART" id="SM00418">
    <property type="entry name" value="HTH_ARSR"/>
    <property type="match status" value="1"/>
</dbReference>
<dbReference type="Proteomes" id="UP001163882">
    <property type="component" value="Chromosome"/>
</dbReference>
<dbReference type="PRINTS" id="PR00778">
    <property type="entry name" value="HTHARSR"/>
</dbReference>
<dbReference type="InterPro" id="IPR011991">
    <property type="entry name" value="ArsR-like_HTH"/>
</dbReference>
<evidence type="ECO:0000313" key="5">
    <source>
        <dbReference type="EMBL" id="UYQ72659.1"/>
    </source>
</evidence>
<evidence type="ECO:0000313" key="6">
    <source>
        <dbReference type="Proteomes" id="UP001163882"/>
    </source>
</evidence>
<evidence type="ECO:0000256" key="1">
    <source>
        <dbReference type="ARBA" id="ARBA00023015"/>
    </source>
</evidence>
<dbReference type="Gene3D" id="1.10.10.10">
    <property type="entry name" value="Winged helix-like DNA-binding domain superfamily/Winged helix DNA-binding domain"/>
    <property type="match status" value="1"/>
</dbReference>
<feature type="domain" description="HTH arsR-type" evidence="4">
    <location>
        <begin position="1"/>
        <end position="95"/>
    </location>
</feature>
<name>A0ABY6IQI8_9HYPH</name>
<dbReference type="SUPFAM" id="SSF46785">
    <property type="entry name" value="Winged helix' DNA-binding domain"/>
    <property type="match status" value="1"/>
</dbReference>
<keyword evidence="3" id="KW-0804">Transcription</keyword>